<name>A0A7D4BEQ1_9BACT</name>
<sequence>MQRYYLTSISIIIYLFSFGQGGGLSTYQFLNLPYSTQVAALGGKMVAADCKDITLVHQNPAILDSTLSHEINLFYTRYFADISFASATYAQKLDAKRTLAISFFGVNYGAFDEADVSGIITGSFTGNDIALALTYSQAIDSNFTYGVSLKTIYSHLERYYSFGAAFDIGLHYESSNNLFAAGAVIKNIGYMIKPYTNGNFEHLPFEILLGISKKLAHAPFRITATLHNLQRYNLYYSPPDNQSLLIEQTENSPGFIERAGREMLSHAILGIEFTPVKAFTLRFGYNYQRRNELKVQERIGTVGFSWGFGIHLNKFDISFGRATYHLAGSTNHFSISSNLHNWL</sequence>
<keyword evidence="2" id="KW-1185">Reference proteome</keyword>
<protein>
    <submittedName>
        <fullName evidence="1">Type IX secretion system protein PorQ</fullName>
    </submittedName>
</protein>
<evidence type="ECO:0000313" key="2">
    <source>
        <dbReference type="Proteomes" id="UP000500961"/>
    </source>
</evidence>
<proteinExistence type="predicted"/>
<accession>A0A7D4BEQ1</accession>
<dbReference type="RefSeq" id="WP_173076201.1">
    <property type="nucleotide sequence ID" value="NZ_CP041345.1"/>
</dbReference>
<dbReference type="NCBIfam" id="NF033709">
    <property type="entry name" value="PorV_fam"/>
    <property type="match status" value="1"/>
</dbReference>
<dbReference type="SUPFAM" id="SSF56935">
    <property type="entry name" value="Porins"/>
    <property type="match status" value="1"/>
</dbReference>
<organism evidence="1 2">
    <name type="scientific">Tenuifilum thalassicum</name>
    <dbReference type="NCBI Taxonomy" id="2590900"/>
    <lineage>
        <taxon>Bacteria</taxon>
        <taxon>Pseudomonadati</taxon>
        <taxon>Bacteroidota</taxon>
        <taxon>Bacteroidia</taxon>
        <taxon>Bacteroidales</taxon>
        <taxon>Tenuifilaceae</taxon>
        <taxon>Tenuifilum</taxon>
    </lineage>
</organism>
<dbReference type="AlphaFoldDB" id="A0A7D4BEQ1"/>
<dbReference type="Proteomes" id="UP000500961">
    <property type="component" value="Chromosome"/>
</dbReference>
<evidence type="ECO:0000313" key="1">
    <source>
        <dbReference type="EMBL" id="QKG80943.1"/>
    </source>
</evidence>
<gene>
    <name evidence="1" type="primary">porQ</name>
    <name evidence="1" type="ORF">FHG85_11945</name>
</gene>
<dbReference type="EMBL" id="CP041345">
    <property type="protein sequence ID" value="QKG80943.1"/>
    <property type="molecule type" value="Genomic_DNA"/>
</dbReference>
<dbReference type="Gene3D" id="2.40.160.60">
    <property type="entry name" value="Outer membrane protein transport protein (OMPP1/FadL/TodX)"/>
    <property type="match status" value="1"/>
</dbReference>
<dbReference type="NCBIfam" id="NF033711">
    <property type="entry name" value="T9SS_PorQ"/>
    <property type="match status" value="1"/>
</dbReference>
<dbReference type="KEGG" id="ttz:FHG85_11945"/>
<reference evidence="1 2" key="1">
    <citation type="submission" date="2019-07" db="EMBL/GenBank/DDBJ databases">
        <title>Thalassofilum flectens gen. nov., sp. nov., a novel moderate thermophilic anaerobe from a shallow sea hot spring in Kunashir Island (Russia), representing a new family in the order Bacteroidales, and proposal of Thalassofilacea fam. nov.</title>
        <authorList>
            <person name="Kochetkova T.V."/>
            <person name="Podosokorskaya O.A."/>
            <person name="Novikov A."/>
            <person name="Elcheninov A.G."/>
            <person name="Toshchakov S.V."/>
            <person name="Kublanov I.V."/>
        </authorList>
    </citation>
    <scope>NUCLEOTIDE SEQUENCE [LARGE SCALE GENOMIC DNA]</scope>
    <source>
        <strain evidence="1 2">38-H</strain>
    </source>
</reference>